<name>A0A4Q8AEB3_9MICC</name>
<gene>
    <name evidence="1" type="ORF">EV380_1622</name>
</gene>
<dbReference type="SUPFAM" id="SSF53850">
    <property type="entry name" value="Periplasmic binding protein-like II"/>
    <property type="match status" value="1"/>
</dbReference>
<accession>A0A4Q8AEB3</accession>
<dbReference type="PROSITE" id="PS51318">
    <property type="entry name" value="TAT"/>
    <property type="match status" value="1"/>
</dbReference>
<proteinExistence type="predicted"/>
<sequence length="423" mass="46727">MGSFPPSTVSRRSLLAGAAGLAGLTLAGCSGGGGDATAIRFYQTKREVIPYIQDLLAEFHAEFPDIRPIHDTSEATLNGQFVRASPPDLALQLYNYEMARFQERGELSDLSDLPEAATITDSVKEQMALYPSYPGRLSVLPYSMMSAAVIYNKEIFDEHGVEVPTTHSEFIAACETFQDAGVTPIYGTWADNWTIVQGLVDYTVGGMVDVIGLFQQLREIGPDVGPDSEVSFSKVLREPLEKMLTLLPYHQRDARGRNYGDGNNAFANGEAAMYFQGPWALVEVQKINPDAQVGTFPLPMTEDPADNKVRVNLDLALWIPEGSNRKDEARELLRFLARPEIQDPYNEHALGFGVRTDAPPVTDERILQMQPYVDRGAVYQGVSQGIPTTIPFYNYSQDLVYGASLERMLATLDADWARLAKRA</sequence>
<dbReference type="Pfam" id="PF01547">
    <property type="entry name" value="SBP_bac_1"/>
    <property type="match status" value="1"/>
</dbReference>
<organism evidence="1 2">
    <name type="scientific">Zhihengliuella halotolerans</name>
    <dbReference type="NCBI Taxonomy" id="370736"/>
    <lineage>
        <taxon>Bacteria</taxon>
        <taxon>Bacillati</taxon>
        <taxon>Actinomycetota</taxon>
        <taxon>Actinomycetes</taxon>
        <taxon>Micrococcales</taxon>
        <taxon>Micrococcaceae</taxon>
        <taxon>Zhihengliuella</taxon>
    </lineage>
</organism>
<comment type="caution">
    <text evidence="1">The sequence shown here is derived from an EMBL/GenBank/DDBJ whole genome shotgun (WGS) entry which is preliminary data.</text>
</comment>
<dbReference type="RefSeq" id="WP_130450573.1">
    <property type="nucleotide sequence ID" value="NZ_SHLA01000001.1"/>
</dbReference>
<keyword evidence="2" id="KW-1185">Reference proteome</keyword>
<dbReference type="Gene3D" id="3.40.190.10">
    <property type="entry name" value="Periplasmic binding protein-like II"/>
    <property type="match status" value="2"/>
</dbReference>
<dbReference type="AlphaFoldDB" id="A0A4Q8AEB3"/>
<dbReference type="EMBL" id="SHLA01000001">
    <property type="protein sequence ID" value="RZU62035.1"/>
    <property type="molecule type" value="Genomic_DNA"/>
</dbReference>
<dbReference type="Proteomes" id="UP000292685">
    <property type="component" value="Unassembled WGS sequence"/>
</dbReference>
<dbReference type="InterPro" id="IPR050490">
    <property type="entry name" value="Bact_solute-bd_prot1"/>
</dbReference>
<dbReference type="OrthoDB" id="8478044at2"/>
<reference evidence="1 2" key="1">
    <citation type="submission" date="2019-02" db="EMBL/GenBank/DDBJ databases">
        <title>Sequencing the genomes of 1000 actinobacteria strains.</title>
        <authorList>
            <person name="Klenk H.-P."/>
        </authorList>
    </citation>
    <scope>NUCLEOTIDE SEQUENCE [LARGE SCALE GENOMIC DNA]</scope>
    <source>
        <strain evidence="1 2">DSM 17364</strain>
    </source>
</reference>
<dbReference type="InterPro" id="IPR006059">
    <property type="entry name" value="SBP"/>
</dbReference>
<dbReference type="InterPro" id="IPR006311">
    <property type="entry name" value="TAT_signal"/>
</dbReference>
<protein>
    <submittedName>
        <fullName evidence="1">Carbohydrate ABC transporter substrate-binding protein (CUT1 family)</fullName>
    </submittedName>
</protein>
<evidence type="ECO:0000313" key="2">
    <source>
        <dbReference type="Proteomes" id="UP000292685"/>
    </source>
</evidence>
<evidence type="ECO:0000313" key="1">
    <source>
        <dbReference type="EMBL" id="RZU62035.1"/>
    </source>
</evidence>
<dbReference type="PANTHER" id="PTHR43649">
    <property type="entry name" value="ARABINOSE-BINDING PROTEIN-RELATED"/>
    <property type="match status" value="1"/>
</dbReference>